<dbReference type="AlphaFoldDB" id="A0A0F9J8Y9"/>
<dbReference type="InterPro" id="IPR036390">
    <property type="entry name" value="WH_DNA-bd_sf"/>
</dbReference>
<dbReference type="EMBL" id="LAZR01010615">
    <property type="protein sequence ID" value="KKM66023.1"/>
    <property type="molecule type" value="Genomic_DNA"/>
</dbReference>
<comment type="caution">
    <text evidence="1">The sequence shown here is derived from an EMBL/GenBank/DDBJ whole genome shotgun (WGS) entry which is preliminary data.</text>
</comment>
<sequence length="274" mass="32510">MKMLNVPKKIENSIFNSERTITSQYLVDKFNIEKRTASIYLSRLSRDGLVNRIGRGIYLSSKEININIEIDPSVEKIHNIIKNNLPYLDFVIWSIFNLKKFFHLIPTKTYIFIEAEDIFELKTINELLFDQGIESIINPEIKDFENLPYRKEVPVLLFKRKNTYGINIISGINTPIFERCIIDLYYYITRKHLNFPFEEIRTILINIIKAGKFNFSFALRYAKIRNIELEFLLIFSKLHQILPSHIPIIFTKRIKKIQKFLELIFGENWINGIL</sequence>
<evidence type="ECO:0000313" key="1">
    <source>
        <dbReference type="EMBL" id="KKM66023.1"/>
    </source>
</evidence>
<reference evidence="1" key="1">
    <citation type="journal article" date="2015" name="Nature">
        <title>Complex archaea that bridge the gap between prokaryotes and eukaryotes.</title>
        <authorList>
            <person name="Spang A."/>
            <person name="Saw J.H."/>
            <person name="Jorgensen S.L."/>
            <person name="Zaremba-Niedzwiedzka K."/>
            <person name="Martijn J."/>
            <person name="Lind A.E."/>
            <person name="van Eijk R."/>
            <person name="Schleper C."/>
            <person name="Guy L."/>
            <person name="Ettema T.J."/>
        </authorList>
    </citation>
    <scope>NUCLEOTIDE SEQUENCE</scope>
</reference>
<dbReference type="InterPro" id="IPR046484">
    <property type="entry name" value="DUF6577"/>
</dbReference>
<proteinExistence type="predicted"/>
<accession>A0A0F9J8Y9</accession>
<dbReference type="SUPFAM" id="SSF46785">
    <property type="entry name" value="Winged helix' DNA-binding domain"/>
    <property type="match status" value="1"/>
</dbReference>
<organism evidence="1">
    <name type="scientific">marine sediment metagenome</name>
    <dbReference type="NCBI Taxonomy" id="412755"/>
    <lineage>
        <taxon>unclassified sequences</taxon>
        <taxon>metagenomes</taxon>
        <taxon>ecological metagenomes</taxon>
    </lineage>
</organism>
<dbReference type="Pfam" id="PF20217">
    <property type="entry name" value="DUF6577"/>
    <property type="match status" value="1"/>
</dbReference>
<protein>
    <submittedName>
        <fullName evidence="1">Uncharacterized protein</fullName>
    </submittedName>
</protein>
<name>A0A0F9J8Y9_9ZZZZ</name>
<gene>
    <name evidence="1" type="ORF">LCGC14_1485380</name>
</gene>